<protein>
    <submittedName>
        <fullName evidence="1">Uncharacterized protein</fullName>
    </submittedName>
</protein>
<evidence type="ECO:0000313" key="1">
    <source>
        <dbReference type="EMBL" id="ARN19368.1"/>
    </source>
</evidence>
<proteinExistence type="predicted"/>
<gene>
    <name evidence="1" type="ORF">A4W93_05270</name>
</gene>
<dbReference type="RefSeq" id="WP_085749626.1">
    <property type="nucleotide sequence ID" value="NZ_BSPR01000002.1"/>
</dbReference>
<name>A0A1W6L5F3_9BURK</name>
<keyword evidence="2" id="KW-1185">Reference proteome</keyword>
<dbReference type="OrthoDB" id="6555107at2"/>
<dbReference type="Proteomes" id="UP000193427">
    <property type="component" value="Chromosome"/>
</dbReference>
<evidence type="ECO:0000313" key="2">
    <source>
        <dbReference type="Proteomes" id="UP000193427"/>
    </source>
</evidence>
<dbReference type="AlphaFoldDB" id="A0A1W6L5F3"/>
<organism evidence="1 2">
    <name type="scientific">Piscinibacter gummiphilus</name>
    <dbReference type="NCBI Taxonomy" id="946333"/>
    <lineage>
        <taxon>Bacteria</taxon>
        <taxon>Pseudomonadati</taxon>
        <taxon>Pseudomonadota</taxon>
        <taxon>Betaproteobacteria</taxon>
        <taxon>Burkholderiales</taxon>
        <taxon>Sphaerotilaceae</taxon>
        <taxon>Piscinibacter</taxon>
    </lineage>
</organism>
<reference evidence="1 2" key="1">
    <citation type="submission" date="2016-04" db="EMBL/GenBank/DDBJ databases">
        <title>Complete genome sequence of natural rubber-degrading, novel Gram-negative bacterium, Rhizobacter gummiphilus strain NS21.</title>
        <authorList>
            <person name="Tabata M."/>
            <person name="Kasai D."/>
            <person name="Fukuda M."/>
        </authorList>
    </citation>
    <scope>NUCLEOTIDE SEQUENCE [LARGE SCALE GENOMIC DNA]</scope>
    <source>
        <strain evidence="1 2">NS21</strain>
    </source>
</reference>
<accession>A0A1W6L5F3</accession>
<dbReference type="EMBL" id="CP015118">
    <property type="protein sequence ID" value="ARN19368.1"/>
    <property type="molecule type" value="Genomic_DNA"/>
</dbReference>
<sequence>MPAGPLVPPVLRPSRLLAGLLACAAVAAAPDARSAPPEADAPWQFTLTPYLWLPNVNGKLRYEFPPGQGNSAESEIGPVDYLESLQFLLMLNGEARRGDWAVFSDLVYLDFGNTGSSVTSVGGPGAAIPIPRERNTATSTDLKGWSWALAGSYTVNRGARHHVDVLGGLRLLHIESRLDWALDASIPGAGFSFDRSGRVSQDTTLTAAIVGVRGRMAFGDEGRWFVPYYLDVGGGSHVTTWQAAVGAGYRFPWGELQASWRHLEFDQPDGRFVQNLRFSGPAFGATWRF</sequence>
<dbReference type="KEGG" id="rgu:A4W93_05270"/>
<dbReference type="STRING" id="946333.A4W93_05270"/>